<dbReference type="InterPro" id="IPR023213">
    <property type="entry name" value="CAT-like_dom_sf"/>
</dbReference>
<comment type="catalytic activity">
    <reaction evidence="10">
        <text>chloramphenicol + acetyl-CoA = chloramphenicol 3-acetate + CoA</text>
        <dbReference type="Rhea" id="RHEA:18421"/>
        <dbReference type="ChEBI" id="CHEBI:16730"/>
        <dbReference type="ChEBI" id="CHEBI:17698"/>
        <dbReference type="ChEBI" id="CHEBI:57287"/>
        <dbReference type="ChEBI" id="CHEBI:57288"/>
        <dbReference type="EC" id="2.3.1.28"/>
    </reaction>
</comment>
<evidence type="ECO:0000256" key="7">
    <source>
        <dbReference type="ARBA" id="ARBA00023251"/>
    </source>
</evidence>
<evidence type="ECO:0000256" key="2">
    <source>
        <dbReference type="ARBA" id="ARBA00010571"/>
    </source>
</evidence>
<dbReference type="GO" id="GO:0008811">
    <property type="term" value="F:chloramphenicol O-acetyltransferase activity"/>
    <property type="evidence" value="ECO:0007669"/>
    <property type="project" value="UniProtKB-EC"/>
</dbReference>
<reference evidence="12 13" key="1">
    <citation type="journal article" date="2007" name="PLoS ONE">
        <title>Paradoxical DNA repair and peroxide resistance gene conservation in Bacillus pumilus SAFR-032.</title>
        <authorList>
            <person name="Gioia J."/>
            <person name="Yerrapragada S."/>
            <person name="Qin X."/>
            <person name="Jiang H."/>
            <person name="Igboeli O.C."/>
            <person name="Muzny D."/>
            <person name="Dugan-Rocha S."/>
            <person name="Ding Y."/>
            <person name="Hawes A."/>
            <person name="Liu W."/>
            <person name="Perez L."/>
            <person name="Kovar C."/>
            <person name="Dinh H."/>
            <person name="Lee S."/>
            <person name="Nazareth L."/>
            <person name="Blyth P."/>
            <person name="Holder M."/>
            <person name="Buhay C."/>
            <person name="Tirumalai M.R."/>
            <person name="Liu Y."/>
            <person name="Dasgupta I."/>
            <person name="Bokhetache L."/>
            <person name="Fujita M."/>
            <person name="Karouia F."/>
            <person name="Eswara Moorthy P."/>
            <person name="Siefert J."/>
            <person name="Uzman A."/>
            <person name="Buzumbo P."/>
            <person name="Verma A."/>
            <person name="Zwiya H."/>
            <person name="McWilliams B.D."/>
            <person name="Olowu A."/>
            <person name="Clinkenbeard K.D."/>
            <person name="Newcombe D."/>
            <person name="Golebiewski L."/>
            <person name="Petrosino J.F."/>
            <person name="Nicholson W.L."/>
            <person name="Fox G.E."/>
            <person name="Venkateswaran K."/>
            <person name="Highlander S.K."/>
            <person name="Weinstock G.M."/>
        </authorList>
    </citation>
    <scope>NUCLEOTIDE SEQUENCE [LARGE SCALE GENOMIC DNA]</scope>
    <source>
        <strain evidence="12 13">SAFR-032</strain>
    </source>
</reference>
<dbReference type="SMART" id="SM01059">
    <property type="entry name" value="CAT"/>
    <property type="match status" value="1"/>
</dbReference>
<dbReference type="GeneID" id="5620395"/>
<evidence type="ECO:0000256" key="6">
    <source>
        <dbReference type="ARBA" id="ARBA00022679"/>
    </source>
</evidence>
<dbReference type="PANTHER" id="PTHR38474">
    <property type="entry name" value="SLR0299 PROTEIN"/>
    <property type="match status" value="1"/>
</dbReference>
<sequence length="220" mass="26059">MFKQIDENYLRKEHFHHYMKVTRCSYSLVIDLDITKLHSIIKEKKLKVYPVQIYLLARAVQKIPEFRMDLVNDELGHWELLHPSYTILNKETKTFLSIWTPYDENFAQFYKSCVADIETFSKSSKLFPKSHMPENMFNISSLPWIDFTSFNLNVSTDEAYLLPIFTIGKFKVEEGKIILPVAIQVHHAVCDGYHVGQYVEYLRWLIEHCDEWLNDSMPIT</sequence>
<proteinExistence type="inferred from homology"/>
<keyword evidence="6 10" id="KW-0808">Transferase</keyword>
<evidence type="ECO:0000256" key="11">
    <source>
        <dbReference type="RuleBase" id="RU004156"/>
    </source>
</evidence>
<dbReference type="eggNOG" id="COG4845">
    <property type="taxonomic scope" value="Bacteria"/>
</dbReference>
<dbReference type="InterPro" id="IPR001707">
    <property type="entry name" value="Cmp_AcTrfase"/>
</dbReference>
<evidence type="ECO:0000256" key="9">
    <source>
        <dbReference type="PIRSR" id="PIRSR000440-1"/>
    </source>
</evidence>
<evidence type="ECO:0000256" key="3">
    <source>
        <dbReference type="ARBA" id="ARBA00011233"/>
    </source>
</evidence>
<dbReference type="HOGENOM" id="CLU_093121_0_0_9"/>
<reference evidence="12 13" key="3">
    <citation type="journal article" date="2013" name="PLoS ONE">
        <title>Candidate genes that may be responsible for the unusual resistances exhibited by Bacillus pumilus SAFR-032 spores.</title>
        <authorList>
            <person name="Tirumalai M.R."/>
            <person name="Rastogi R."/>
            <person name="Zamani N."/>
            <person name="O'Bryant Williams E."/>
            <person name="Allen S."/>
            <person name="Diouf F."/>
            <person name="Kwende S."/>
            <person name="Weinstock G.M."/>
            <person name="Venkateswaran K.J."/>
            <person name="Fox G.E."/>
        </authorList>
    </citation>
    <scope>NUCLEOTIDE SEQUENCE [LARGE SCALE GENOMIC DNA]</scope>
    <source>
        <strain evidence="12 13">SAFR-032</strain>
    </source>
</reference>
<dbReference type="STRING" id="315750.BPUM_1131"/>
<dbReference type="NCBIfam" id="NF000491">
    <property type="entry name" value="chloram_CatA"/>
    <property type="match status" value="1"/>
</dbReference>
<accession>A8FC48</accession>
<evidence type="ECO:0000313" key="12">
    <source>
        <dbReference type="EMBL" id="ABV61815.1"/>
    </source>
</evidence>
<keyword evidence="8 10" id="KW-0012">Acyltransferase</keyword>
<gene>
    <name evidence="12" type="ordered locus">BPUM_1131</name>
</gene>
<dbReference type="RefSeq" id="WP_012009622.1">
    <property type="nucleotide sequence ID" value="NC_009848.4"/>
</dbReference>
<reference evidence="12 13" key="2">
    <citation type="journal article" date="2013" name="Extremophiles">
        <title>An ICEBs1-like element may be associated with the extreme radiation and desiccation resistance of Bacillus pumilus SAFR-032 spores.</title>
        <authorList>
            <person name="Tirumalai M.R."/>
            <person name="Fox G.E."/>
        </authorList>
    </citation>
    <scope>NUCLEOTIDE SEQUENCE [LARGE SCALE GENOMIC DNA]</scope>
    <source>
        <strain evidence="12 13">SAFR-032</strain>
    </source>
</reference>
<keyword evidence="13" id="KW-1185">Reference proteome</keyword>
<evidence type="ECO:0000256" key="8">
    <source>
        <dbReference type="ARBA" id="ARBA00023315"/>
    </source>
</evidence>
<evidence type="ECO:0000256" key="1">
    <source>
        <dbReference type="ARBA" id="ARBA00002150"/>
    </source>
</evidence>
<dbReference type="PIRSF" id="PIRSF000440">
    <property type="entry name" value="CAT"/>
    <property type="match status" value="1"/>
</dbReference>
<dbReference type="AlphaFoldDB" id="A8FC48"/>
<dbReference type="EMBL" id="CP000813">
    <property type="protein sequence ID" value="ABV61815.1"/>
    <property type="molecule type" value="Genomic_DNA"/>
</dbReference>
<dbReference type="SUPFAM" id="SSF52777">
    <property type="entry name" value="CoA-dependent acyltransferases"/>
    <property type="match status" value="1"/>
</dbReference>
<evidence type="ECO:0000256" key="10">
    <source>
        <dbReference type="RuleBase" id="RU000503"/>
    </source>
</evidence>
<comment type="subunit">
    <text evidence="3">Homotrimer.</text>
</comment>
<evidence type="ECO:0000313" key="13">
    <source>
        <dbReference type="Proteomes" id="UP000001355"/>
    </source>
</evidence>
<dbReference type="PROSITE" id="PS00100">
    <property type="entry name" value="CAT"/>
    <property type="match status" value="1"/>
</dbReference>
<dbReference type="Proteomes" id="UP000001355">
    <property type="component" value="Chromosome"/>
</dbReference>
<dbReference type="Pfam" id="PF00302">
    <property type="entry name" value="CAT"/>
    <property type="match status" value="1"/>
</dbReference>
<dbReference type="KEGG" id="bpu:BPUM_1131"/>
<keyword evidence="7 10" id="KW-0046">Antibiotic resistance</keyword>
<feature type="active site" description="Proton acceptor" evidence="9">
    <location>
        <position position="187"/>
    </location>
</feature>
<dbReference type="EC" id="2.3.1.28" evidence="4 10"/>
<name>A8FC48_BACP2</name>
<evidence type="ECO:0000256" key="5">
    <source>
        <dbReference type="ARBA" id="ARBA00020291"/>
    </source>
</evidence>
<dbReference type="OrthoDB" id="9801766at2"/>
<comment type="function">
    <text evidence="1 10">This enzyme is an effector of chloramphenicol resistance in bacteria.</text>
</comment>
<dbReference type="GO" id="GO:0046677">
    <property type="term" value="P:response to antibiotic"/>
    <property type="evidence" value="ECO:0007669"/>
    <property type="project" value="UniProtKB-KW"/>
</dbReference>
<dbReference type="InterPro" id="IPR018372">
    <property type="entry name" value="Chloramphenicol_AcTrfase_AS"/>
</dbReference>
<dbReference type="Gene3D" id="3.30.559.10">
    <property type="entry name" value="Chloramphenicol acetyltransferase-like domain"/>
    <property type="match status" value="1"/>
</dbReference>
<comment type="similarity">
    <text evidence="2 11">Belongs to the chloramphenicol acetyltransferase family.</text>
</comment>
<protein>
    <recommendedName>
        <fullName evidence="5 10">Chloramphenicol acetyltransferase</fullName>
        <ecNumber evidence="4 10">2.3.1.28</ecNumber>
    </recommendedName>
</protein>
<dbReference type="PANTHER" id="PTHR38474:SF2">
    <property type="entry name" value="CHLORAMPHENICOL ACETYLTRANSFERASE"/>
    <property type="match status" value="1"/>
</dbReference>
<organism evidence="12 13">
    <name type="scientific">Bacillus pumilus (strain SAFR-032)</name>
    <dbReference type="NCBI Taxonomy" id="315750"/>
    <lineage>
        <taxon>Bacteria</taxon>
        <taxon>Bacillati</taxon>
        <taxon>Bacillota</taxon>
        <taxon>Bacilli</taxon>
        <taxon>Bacillales</taxon>
        <taxon>Bacillaceae</taxon>
        <taxon>Bacillus</taxon>
    </lineage>
</organism>
<evidence type="ECO:0000256" key="4">
    <source>
        <dbReference type="ARBA" id="ARBA00013235"/>
    </source>
</evidence>